<keyword evidence="3" id="KW-1185">Reference proteome</keyword>
<evidence type="ECO:0000313" key="2">
    <source>
        <dbReference type="EMBL" id="SDC78459.1"/>
    </source>
</evidence>
<dbReference type="Gene3D" id="3.40.50.2000">
    <property type="entry name" value="Glycogen Phosphorylase B"/>
    <property type="match status" value="1"/>
</dbReference>
<protein>
    <recommendedName>
        <fullName evidence="1">Glycosyl transferase family 28 C-terminal domain-containing protein</fullName>
    </recommendedName>
</protein>
<reference evidence="2 3" key="1">
    <citation type="submission" date="2016-09" db="EMBL/GenBank/DDBJ databases">
        <authorList>
            <person name="Capua I."/>
            <person name="De Benedictis P."/>
            <person name="Joannis T."/>
            <person name="Lombin L.H."/>
            <person name="Cattoli G."/>
        </authorList>
    </citation>
    <scope>NUCLEOTIDE SEQUENCE [LARGE SCALE GENOMIC DNA]</scope>
    <source>
        <strain evidence="2 3">A7P-90m</strain>
    </source>
</reference>
<dbReference type="STRING" id="1640674.SAMN05216323_105112"/>
<dbReference type="Proteomes" id="UP000199452">
    <property type="component" value="Unassembled WGS sequence"/>
</dbReference>
<name>A0A1G6PEG2_9BACT</name>
<organism evidence="2 3">
    <name type="scientific">Williamwhitmania taraxaci</name>
    <dbReference type="NCBI Taxonomy" id="1640674"/>
    <lineage>
        <taxon>Bacteria</taxon>
        <taxon>Pseudomonadati</taxon>
        <taxon>Bacteroidota</taxon>
        <taxon>Bacteroidia</taxon>
        <taxon>Bacteroidales</taxon>
        <taxon>Williamwhitmaniaceae</taxon>
        <taxon>Williamwhitmania</taxon>
    </lineage>
</organism>
<dbReference type="EMBL" id="FMYP01000051">
    <property type="protein sequence ID" value="SDC78459.1"/>
    <property type="molecule type" value="Genomic_DNA"/>
</dbReference>
<gene>
    <name evidence="2" type="ORF">SAMN05216323_105112</name>
</gene>
<dbReference type="AlphaFoldDB" id="A0A1G6PEG2"/>
<proteinExistence type="predicted"/>
<evidence type="ECO:0000313" key="3">
    <source>
        <dbReference type="Proteomes" id="UP000199452"/>
    </source>
</evidence>
<dbReference type="GO" id="GO:0016758">
    <property type="term" value="F:hexosyltransferase activity"/>
    <property type="evidence" value="ECO:0007669"/>
    <property type="project" value="InterPro"/>
</dbReference>
<dbReference type="Pfam" id="PF04101">
    <property type="entry name" value="Glyco_tran_28_C"/>
    <property type="match status" value="1"/>
</dbReference>
<dbReference type="SUPFAM" id="SSF53756">
    <property type="entry name" value="UDP-Glycosyltransferase/glycogen phosphorylase"/>
    <property type="match status" value="1"/>
</dbReference>
<dbReference type="InterPro" id="IPR007235">
    <property type="entry name" value="Glyco_trans_28_C"/>
</dbReference>
<sequence length="330" mass="36845">MVVIGGNGRSGLLLQQRFPELKFIPAPFREIKIHAGLPAWASVILQLPAMILELTKEQVFVRSVVEKENVSVIISDNRYGLYSSKVTSVLITHQLRVMQPTLLKPFQLFSTWLIKRLTKRFSEIWVPDFSGKENLSGLLSHGVGHQDKIRFIGPLSRFCEKDKANAIIPNKIVVIISGPDPARQTFVDHVVKEAVKSNRLITIVGGQPEKETAQSVGPVTLYSHLNDESFAWEVTTAEYIIASGGYSTIMDLVSLGCRATLIPFKGQTEQEYLAARLHNNGVFSTVNHNKLDLSQITTWGLSNRKNNQPKNQFEKGAELQDAVNELLLQC</sequence>
<evidence type="ECO:0000259" key="1">
    <source>
        <dbReference type="Pfam" id="PF04101"/>
    </source>
</evidence>
<feature type="domain" description="Glycosyl transferase family 28 C-terminal" evidence="1">
    <location>
        <begin position="190"/>
        <end position="324"/>
    </location>
</feature>
<accession>A0A1G6PEG2</accession>